<evidence type="ECO:0000313" key="3">
    <source>
        <dbReference type="Proteomes" id="UP000255518"/>
    </source>
</evidence>
<proteinExistence type="predicted"/>
<feature type="domain" description="DUF3944" evidence="1">
    <location>
        <begin position="5"/>
        <end position="39"/>
    </location>
</feature>
<evidence type="ECO:0000259" key="1">
    <source>
        <dbReference type="Pfam" id="PF13099"/>
    </source>
</evidence>
<name>A0A377UYR6_KLEPN</name>
<dbReference type="Pfam" id="PF13099">
    <property type="entry name" value="DUF3944"/>
    <property type="match status" value="1"/>
</dbReference>
<dbReference type="InterPro" id="IPR025217">
    <property type="entry name" value="DUF3944"/>
</dbReference>
<dbReference type="EMBL" id="UGKT01000001">
    <property type="protein sequence ID" value="STT01262.1"/>
    <property type="molecule type" value="Genomic_DNA"/>
</dbReference>
<evidence type="ECO:0000313" key="2">
    <source>
        <dbReference type="EMBL" id="STT01262.1"/>
    </source>
</evidence>
<protein>
    <submittedName>
        <fullName evidence="2">Oxidoreductase</fullName>
    </submittedName>
</protein>
<accession>A0A377UYR6</accession>
<organism evidence="2 3">
    <name type="scientific">Klebsiella pneumoniae</name>
    <dbReference type="NCBI Taxonomy" id="573"/>
    <lineage>
        <taxon>Bacteria</taxon>
        <taxon>Pseudomonadati</taxon>
        <taxon>Pseudomonadota</taxon>
        <taxon>Gammaproteobacteria</taxon>
        <taxon>Enterobacterales</taxon>
        <taxon>Enterobacteriaceae</taxon>
        <taxon>Klebsiella/Raoultella group</taxon>
        <taxon>Klebsiella</taxon>
        <taxon>Klebsiella pneumoniae complex</taxon>
    </lineage>
</organism>
<dbReference type="AlphaFoldDB" id="A0A377UYR6"/>
<gene>
    <name evidence="2" type="ORF">NCTC13443_01574</name>
</gene>
<sequence>MHINYLEDDDLAFLPECSEAHLEAFTRILTHGENGKPRLSSTLLRNETFLAMEGHPERYRRNWQLIAGELQHFGGDSIANTLRRHGKFYRAILLDVCKRLKAKVDNSCRRRRSSSSCWRIFCSTAGIN</sequence>
<reference evidence="2 3" key="1">
    <citation type="submission" date="2018-06" db="EMBL/GenBank/DDBJ databases">
        <authorList>
            <consortium name="Pathogen Informatics"/>
            <person name="Doyle S."/>
        </authorList>
    </citation>
    <scope>NUCLEOTIDE SEQUENCE [LARGE SCALE GENOMIC DNA]</scope>
    <source>
        <strain evidence="2 3">NCTC13443</strain>
    </source>
</reference>
<dbReference type="Proteomes" id="UP000255518">
    <property type="component" value="Unassembled WGS sequence"/>
</dbReference>